<dbReference type="InterPro" id="IPR023298">
    <property type="entry name" value="ATPase_P-typ_TM_dom_sf"/>
</dbReference>
<dbReference type="InterPro" id="IPR023214">
    <property type="entry name" value="HAD_sf"/>
</dbReference>
<feature type="transmembrane region" description="Helical" evidence="17">
    <location>
        <begin position="366"/>
        <end position="391"/>
    </location>
</feature>
<evidence type="ECO:0000256" key="15">
    <source>
        <dbReference type="PIRSR" id="PIRSR606539-2"/>
    </source>
</evidence>
<feature type="binding site" evidence="16">
    <location>
        <position position="310"/>
    </location>
    <ligand>
        <name>Mg(2+)</name>
        <dbReference type="ChEBI" id="CHEBI:18420"/>
    </ligand>
</feature>
<dbReference type="GO" id="GO:0006897">
    <property type="term" value="P:endocytosis"/>
    <property type="evidence" value="ECO:0007669"/>
    <property type="project" value="TreeGrafter"/>
</dbReference>
<comment type="subcellular location">
    <subcellularLocation>
        <location evidence="2">Endomembrane system</location>
        <topology evidence="2">Multi-pass membrane protein</topology>
    </subcellularLocation>
    <subcellularLocation>
        <location evidence="17">Membrane</location>
        <topology evidence="17">Multi-pass membrane protein</topology>
    </subcellularLocation>
</comment>
<dbReference type="Pfam" id="PF00702">
    <property type="entry name" value="Hydrolase"/>
    <property type="match status" value="1"/>
</dbReference>
<feature type="binding site" evidence="16">
    <location>
        <position position="314"/>
    </location>
    <ligand>
        <name>Mg(2+)</name>
        <dbReference type="ChEBI" id="CHEBI:18420"/>
    </ligand>
</feature>
<feature type="binding site" evidence="15">
    <location>
        <position position="205"/>
    </location>
    <ligand>
        <name>ATP</name>
        <dbReference type="ChEBI" id="CHEBI:30616"/>
    </ligand>
</feature>
<dbReference type="FunFam" id="3.40.50.1000:FF:000009">
    <property type="entry name" value="Phospholipid-transporting ATPase"/>
    <property type="match status" value="1"/>
</dbReference>
<evidence type="ECO:0000256" key="17">
    <source>
        <dbReference type="RuleBase" id="RU362033"/>
    </source>
</evidence>
<keyword evidence="10 17" id="KW-1278">Translocase</keyword>
<dbReference type="GO" id="GO:0005802">
    <property type="term" value="C:trans-Golgi network"/>
    <property type="evidence" value="ECO:0007669"/>
    <property type="project" value="TreeGrafter"/>
</dbReference>
<evidence type="ECO:0000256" key="5">
    <source>
        <dbReference type="ARBA" id="ARBA00022692"/>
    </source>
</evidence>
<dbReference type="InterPro" id="IPR001757">
    <property type="entry name" value="P_typ_ATPase"/>
</dbReference>
<keyword evidence="6 16" id="KW-0479">Metal-binding</keyword>
<sequence length="572" mass="64060">MGSSVMSESCGGAVPQQQLCEYQASSPDEVALVKWTDMMGVSLYRRDLHNISLKLRAANEIINYTILQIFPFTSESKMMGIIVQEENTGEITYYVKGADVALAKLLDSQWLSAECKKLAADGLRTLVMAKKTLTMDEYLQFESEYKEARLNANRSEHTTAILAKIQRGMTLLALTGVEDRLADDVPRTLSMLRTAGIKIWMLTGDKLETALCIARSLQLGGGAGWHTARDCRSRQDAHALLNALNSSHENMDLIIEGETLEVCLQSYEEEFVEVLCRCSGVVVARCSPTQKARVARLLRARKHVVAAVGDGGNDVAMIQEADIGVGIEGAEGRAASLAGDVSIRQFAFLARLLLVHGRRSAMRSAALSLFIVHRGLIVSTMQAVFSVVFYFSSVSLYPGFLMVGYGTVFTMLPVFSLVLDKDIPSSTALRYPQLYKQLSKGRQLSYKSFYIWTGISIYQGGVIMYGALVLFEDQLIHIVEISYTALILTELIMVALTIVTWHWLMIGAELVSLLMYIATLLIFTTYFDGDFIRHWEFWWKVIVITLVSCLPLYIVKHMHRKWSERQYKNIRK</sequence>
<comment type="catalytic activity">
    <reaction evidence="14 17">
        <text>ATP + H2O + phospholipidSide 1 = ADP + phosphate + phospholipidSide 2.</text>
        <dbReference type="EC" id="7.6.2.1"/>
    </reaction>
</comment>
<feature type="binding site" evidence="15">
    <location>
        <position position="291"/>
    </location>
    <ligand>
        <name>ATP</name>
        <dbReference type="ChEBI" id="CHEBI:30616"/>
    </ligand>
</feature>
<dbReference type="NCBIfam" id="TIGR01652">
    <property type="entry name" value="ATPase-Plipid"/>
    <property type="match status" value="1"/>
</dbReference>
<protein>
    <recommendedName>
        <fullName evidence="17">Phospholipid-transporting ATPase</fullName>
        <ecNumber evidence="17">7.6.2.1</ecNumber>
    </recommendedName>
</protein>
<evidence type="ECO:0000256" key="14">
    <source>
        <dbReference type="ARBA" id="ARBA00034036"/>
    </source>
</evidence>
<dbReference type="InterPro" id="IPR032630">
    <property type="entry name" value="P_typ_ATPase_c"/>
</dbReference>
<evidence type="ECO:0000256" key="6">
    <source>
        <dbReference type="ARBA" id="ARBA00022723"/>
    </source>
</evidence>
<dbReference type="GO" id="GO:0005886">
    <property type="term" value="C:plasma membrane"/>
    <property type="evidence" value="ECO:0007669"/>
    <property type="project" value="TreeGrafter"/>
</dbReference>
<evidence type="ECO:0000256" key="16">
    <source>
        <dbReference type="PIRSR" id="PIRSR606539-3"/>
    </source>
</evidence>
<comment type="cofactor">
    <cofactor evidence="1 16">
        <name>Mg(2+)</name>
        <dbReference type="ChEBI" id="CHEBI:18420"/>
    </cofactor>
</comment>
<feature type="transmembrane region" description="Helical" evidence="17">
    <location>
        <begin position="397"/>
        <end position="419"/>
    </location>
</feature>
<dbReference type="SUPFAM" id="SSF81660">
    <property type="entry name" value="Metal cation-transporting ATPase, ATP-binding domain N"/>
    <property type="match status" value="1"/>
</dbReference>
<evidence type="ECO:0000259" key="18">
    <source>
        <dbReference type="Pfam" id="PF16212"/>
    </source>
</evidence>
<name>A0AAD7Z1P3_MYTSE</name>
<proteinExistence type="inferred from homology"/>
<feature type="transmembrane region" description="Helical" evidence="17">
    <location>
        <begin position="503"/>
        <end position="525"/>
    </location>
</feature>
<dbReference type="Pfam" id="PF16212">
    <property type="entry name" value="PhoLip_ATPase_C"/>
    <property type="match status" value="1"/>
</dbReference>
<feature type="binding site" evidence="15">
    <location>
        <position position="204"/>
    </location>
    <ligand>
        <name>ATP</name>
        <dbReference type="ChEBI" id="CHEBI:30616"/>
    </ligand>
</feature>
<dbReference type="GO" id="GO:0045332">
    <property type="term" value="P:phospholipid translocation"/>
    <property type="evidence" value="ECO:0007669"/>
    <property type="project" value="TreeGrafter"/>
</dbReference>
<dbReference type="PANTHER" id="PTHR24092">
    <property type="entry name" value="PROBABLE PHOSPHOLIPID-TRANSPORTING ATPASE"/>
    <property type="match status" value="1"/>
</dbReference>
<evidence type="ECO:0000256" key="2">
    <source>
        <dbReference type="ARBA" id="ARBA00004127"/>
    </source>
</evidence>
<dbReference type="Gene3D" id="3.40.50.1000">
    <property type="entry name" value="HAD superfamily/HAD-like"/>
    <property type="match status" value="1"/>
</dbReference>
<dbReference type="SUPFAM" id="SSF56784">
    <property type="entry name" value="HAD-like"/>
    <property type="match status" value="1"/>
</dbReference>
<gene>
    <name evidence="19" type="ORF">PYW07_014296</name>
</gene>
<feature type="domain" description="P-type ATPase C-terminal" evidence="18">
    <location>
        <begin position="338"/>
        <end position="562"/>
    </location>
</feature>
<keyword evidence="13 17" id="KW-0472">Membrane</keyword>
<dbReference type="EC" id="7.6.2.1" evidence="17"/>
<dbReference type="GO" id="GO:0005524">
    <property type="term" value="F:ATP binding"/>
    <property type="evidence" value="ECO:0007669"/>
    <property type="project" value="UniProtKB-UniRule"/>
</dbReference>
<feature type="transmembrane region" description="Helical" evidence="17">
    <location>
        <begin position="449"/>
        <end position="469"/>
    </location>
</feature>
<keyword evidence="9 16" id="KW-0460">Magnesium</keyword>
<feature type="binding site" evidence="15">
    <location>
        <position position="29"/>
    </location>
    <ligand>
        <name>ATP</name>
        <dbReference type="ChEBI" id="CHEBI:30616"/>
    </ligand>
</feature>
<evidence type="ECO:0000256" key="4">
    <source>
        <dbReference type="ARBA" id="ARBA00022448"/>
    </source>
</evidence>
<comment type="similarity">
    <text evidence="3 17">Belongs to the cation transport ATPase (P-type) (TC 3.A.3) family. Type IV subfamily.</text>
</comment>
<evidence type="ECO:0000256" key="12">
    <source>
        <dbReference type="ARBA" id="ARBA00023055"/>
    </source>
</evidence>
<keyword evidence="5 17" id="KW-0812">Transmembrane</keyword>
<organism evidence="19 20">
    <name type="scientific">Mythimna separata</name>
    <name type="common">Oriental armyworm</name>
    <name type="synonym">Pseudaletia separata</name>
    <dbReference type="NCBI Taxonomy" id="271217"/>
    <lineage>
        <taxon>Eukaryota</taxon>
        <taxon>Metazoa</taxon>
        <taxon>Ecdysozoa</taxon>
        <taxon>Arthropoda</taxon>
        <taxon>Hexapoda</taxon>
        <taxon>Insecta</taxon>
        <taxon>Pterygota</taxon>
        <taxon>Neoptera</taxon>
        <taxon>Endopterygota</taxon>
        <taxon>Lepidoptera</taxon>
        <taxon>Glossata</taxon>
        <taxon>Ditrysia</taxon>
        <taxon>Noctuoidea</taxon>
        <taxon>Noctuidae</taxon>
        <taxon>Noctuinae</taxon>
        <taxon>Hadenini</taxon>
        <taxon>Mythimna</taxon>
    </lineage>
</organism>
<keyword evidence="20" id="KW-1185">Reference proteome</keyword>
<dbReference type="Gene3D" id="3.40.1110.10">
    <property type="entry name" value="Calcium-transporting ATPase, cytoplasmic domain N"/>
    <property type="match status" value="1"/>
</dbReference>
<feature type="binding site" evidence="15">
    <location>
        <position position="314"/>
    </location>
    <ligand>
        <name>ATP</name>
        <dbReference type="ChEBI" id="CHEBI:30616"/>
    </ligand>
</feature>
<evidence type="ECO:0000256" key="7">
    <source>
        <dbReference type="ARBA" id="ARBA00022741"/>
    </source>
</evidence>
<accession>A0AAD7Z1P3</accession>
<evidence type="ECO:0000256" key="1">
    <source>
        <dbReference type="ARBA" id="ARBA00001946"/>
    </source>
</evidence>
<feature type="transmembrane region" description="Helical" evidence="17">
    <location>
        <begin position="537"/>
        <end position="555"/>
    </location>
</feature>
<keyword evidence="11 17" id="KW-1133">Transmembrane helix</keyword>
<keyword evidence="7 15" id="KW-0547">Nucleotide-binding</keyword>
<dbReference type="GO" id="GO:0016887">
    <property type="term" value="F:ATP hydrolysis activity"/>
    <property type="evidence" value="ECO:0007669"/>
    <property type="project" value="InterPro"/>
</dbReference>
<dbReference type="SUPFAM" id="SSF81665">
    <property type="entry name" value="Calcium ATPase, transmembrane domain M"/>
    <property type="match status" value="1"/>
</dbReference>
<evidence type="ECO:0000313" key="19">
    <source>
        <dbReference type="EMBL" id="KAJ8733745.1"/>
    </source>
</evidence>
<evidence type="ECO:0000313" key="20">
    <source>
        <dbReference type="Proteomes" id="UP001231518"/>
    </source>
</evidence>
<dbReference type="EMBL" id="JARGEI010000003">
    <property type="protein sequence ID" value="KAJ8733745.1"/>
    <property type="molecule type" value="Genomic_DNA"/>
</dbReference>
<dbReference type="Proteomes" id="UP001231518">
    <property type="component" value="Chromosome 5"/>
</dbReference>
<evidence type="ECO:0000256" key="11">
    <source>
        <dbReference type="ARBA" id="ARBA00022989"/>
    </source>
</evidence>
<evidence type="ECO:0000256" key="3">
    <source>
        <dbReference type="ARBA" id="ARBA00008109"/>
    </source>
</evidence>
<reference evidence="19" key="1">
    <citation type="submission" date="2023-03" db="EMBL/GenBank/DDBJ databases">
        <title>Chromosome-level genomes of two armyworms, Mythimna separata and Mythimna loreyi, provide insights into the biosynthesis and reception of sex pheromones.</title>
        <authorList>
            <person name="Zhao H."/>
        </authorList>
    </citation>
    <scope>NUCLEOTIDE SEQUENCE</scope>
    <source>
        <strain evidence="19">BeijingLab</strain>
        <tissue evidence="19">Pupa</tissue>
    </source>
</reference>
<feature type="binding site" evidence="15">
    <location>
        <position position="124"/>
    </location>
    <ligand>
        <name>ATP</name>
        <dbReference type="ChEBI" id="CHEBI:30616"/>
    </ligand>
</feature>
<dbReference type="InterPro" id="IPR006539">
    <property type="entry name" value="P-type_ATPase_IV"/>
</dbReference>
<feature type="binding site" evidence="15">
    <location>
        <position position="313"/>
    </location>
    <ligand>
        <name>ATP</name>
        <dbReference type="ChEBI" id="CHEBI:30616"/>
    </ligand>
</feature>
<keyword evidence="8 15" id="KW-0067">ATP-binding</keyword>
<feature type="binding site" evidence="15">
    <location>
        <position position="72"/>
    </location>
    <ligand>
        <name>ATP</name>
        <dbReference type="ChEBI" id="CHEBI:30616"/>
    </ligand>
</feature>
<feature type="binding site" evidence="15">
    <location>
        <position position="203"/>
    </location>
    <ligand>
        <name>ATP</name>
        <dbReference type="ChEBI" id="CHEBI:30616"/>
    </ligand>
</feature>
<dbReference type="GO" id="GO:0006890">
    <property type="term" value="P:retrograde vesicle-mediated transport, Golgi to endoplasmic reticulum"/>
    <property type="evidence" value="ECO:0007669"/>
    <property type="project" value="TreeGrafter"/>
</dbReference>
<evidence type="ECO:0000256" key="8">
    <source>
        <dbReference type="ARBA" id="ARBA00022840"/>
    </source>
</evidence>
<dbReference type="PRINTS" id="PR00119">
    <property type="entry name" value="CATATPASE"/>
</dbReference>
<feature type="binding site" evidence="15">
    <location>
        <position position="285"/>
    </location>
    <ligand>
        <name>ATP</name>
        <dbReference type="ChEBI" id="CHEBI:30616"/>
    </ligand>
</feature>
<dbReference type="GO" id="GO:0000287">
    <property type="term" value="F:magnesium ion binding"/>
    <property type="evidence" value="ECO:0007669"/>
    <property type="project" value="UniProtKB-UniRule"/>
</dbReference>
<evidence type="ECO:0000256" key="13">
    <source>
        <dbReference type="ARBA" id="ARBA00023136"/>
    </source>
</evidence>
<dbReference type="GO" id="GO:0140326">
    <property type="term" value="F:ATPase-coupled intramembrane lipid transporter activity"/>
    <property type="evidence" value="ECO:0007669"/>
    <property type="project" value="UniProtKB-EC"/>
</dbReference>
<feature type="binding site" evidence="15">
    <location>
        <position position="96"/>
    </location>
    <ligand>
        <name>ATP</name>
        <dbReference type="ChEBI" id="CHEBI:30616"/>
    </ligand>
</feature>
<evidence type="ECO:0000256" key="9">
    <source>
        <dbReference type="ARBA" id="ARBA00022842"/>
    </source>
</evidence>
<feature type="transmembrane region" description="Helical" evidence="17">
    <location>
        <begin position="475"/>
        <end position="496"/>
    </location>
</feature>
<evidence type="ECO:0000256" key="10">
    <source>
        <dbReference type="ARBA" id="ARBA00022967"/>
    </source>
</evidence>
<dbReference type="InterPro" id="IPR023299">
    <property type="entry name" value="ATPase_P-typ_cyto_dom_N"/>
</dbReference>
<dbReference type="InterPro" id="IPR036412">
    <property type="entry name" value="HAD-like_sf"/>
</dbReference>
<dbReference type="NCBIfam" id="TIGR01494">
    <property type="entry name" value="ATPase_P-type"/>
    <property type="match status" value="1"/>
</dbReference>
<comment type="caution">
    <text evidence="19">The sequence shown here is derived from an EMBL/GenBank/DDBJ whole genome shotgun (WGS) entry which is preliminary data.</text>
</comment>
<keyword evidence="4" id="KW-0813">Transport</keyword>
<keyword evidence="12" id="KW-0445">Lipid transport</keyword>
<dbReference type="AlphaFoldDB" id="A0AAD7Z1P3"/>
<dbReference type="GO" id="GO:0005768">
    <property type="term" value="C:endosome"/>
    <property type="evidence" value="ECO:0007669"/>
    <property type="project" value="TreeGrafter"/>
</dbReference>
<dbReference type="PANTHER" id="PTHR24092:SF5">
    <property type="entry name" value="PHOSPHOLIPID-TRANSPORTING ATPASE"/>
    <property type="match status" value="1"/>
</dbReference>